<dbReference type="Pfam" id="PF11967">
    <property type="entry name" value="RecO_N"/>
    <property type="match status" value="1"/>
</dbReference>
<evidence type="ECO:0000256" key="2">
    <source>
        <dbReference type="ARBA" id="ARBA00021310"/>
    </source>
</evidence>
<dbReference type="Gene3D" id="2.40.50.140">
    <property type="entry name" value="Nucleic acid-binding proteins"/>
    <property type="match status" value="1"/>
</dbReference>
<keyword evidence="4 7" id="KW-0233">DNA recombination</keyword>
<organism evidence="10 11">
    <name type="scientific">Roseofilum casamattae BLCC-M143</name>
    <dbReference type="NCBI Taxonomy" id="3022442"/>
    <lineage>
        <taxon>Bacteria</taxon>
        <taxon>Bacillati</taxon>
        <taxon>Cyanobacteriota</taxon>
        <taxon>Cyanophyceae</taxon>
        <taxon>Desertifilales</taxon>
        <taxon>Desertifilaceae</taxon>
        <taxon>Roseofilum</taxon>
        <taxon>Roseofilum casamattae</taxon>
    </lineage>
</organism>
<feature type="region of interest" description="Disordered" evidence="8">
    <location>
        <begin position="187"/>
        <end position="206"/>
    </location>
</feature>
<comment type="function">
    <text evidence="7">Involved in DNA repair and RecF pathway recombination.</text>
</comment>
<evidence type="ECO:0000256" key="7">
    <source>
        <dbReference type="HAMAP-Rule" id="MF_00201"/>
    </source>
</evidence>
<evidence type="ECO:0000256" key="8">
    <source>
        <dbReference type="SAM" id="MobiDB-lite"/>
    </source>
</evidence>
<proteinExistence type="inferred from homology"/>
<evidence type="ECO:0000313" key="10">
    <source>
        <dbReference type="EMBL" id="MDJ1183959.1"/>
    </source>
</evidence>
<dbReference type="PANTHER" id="PTHR33991:SF1">
    <property type="entry name" value="DNA REPAIR PROTEIN RECO"/>
    <property type="match status" value="1"/>
</dbReference>
<accession>A0ABT7BXP2</accession>
<dbReference type="Pfam" id="PF02565">
    <property type="entry name" value="RecO_C"/>
    <property type="match status" value="1"/>
</dbReference>
<dbReference type="RefSeq" id="WP_283758612.1">
    <property type="nucleotide sequence ID" value="NZ_JAQOSQ010000011.1"/>
</dbReference>
<dbReference type="Proteomes" id="UP001232992">
    <property type="component" value="Unassembled WGS sequence"/>
</dbReference>
<dbReference type="NCBIfam" id="TIGR00613">
    <property type="entry name" value="reco"/>
    <property type="match status" value="1"/>
</dbReference>
<sequence length="287" mass="31381">MSKTYKATGINLKAMAMGESDRLLTILTSEHGLIRAIAPGARKAKSSLGGRSGLFVVNSLLLAKGRSLDKVTQAQTVKSYAKLSQHLLKLTASQYLAELVLCQANERSPQPELYDLLLVHLDRLEACDLSLTLAHLTQGIFHLLALAGLAPQVHQCCVTGKAIVPNLSDPDWQVKFNLASGGLVTKTRSGQSPQVKESGSPYQVHSDRPLSPARAIEFSLSGHGVWMLQHLAESELPSLDTNPQSLWPHLERLLRAYSQYHFDRPIRAAALIDTCLEARSPSEDIYS</sequence>
<comment type="similarity">
    <text evidence="1 7">Belongs to the RecO family.</text>
</comment>
<keyword evidence="3 7" id="KW-0227">DNA damage</keyword>
<dbReference type="InterPro" id="IPR003717">
    <property type="entry name" value="RecO"/>
</dbReference>
<dbReference type="HAMAP" id="MF_00201">
    <property type="entry name" value="RecO"/>
    <property type="match status" value="1"/>
</dbReference>
<evidence type="ECO:0000256" key="1">
    <source>
        <dbReference type="ARBA" id="ARBA00007452"/>
    </source>
</evidence>
<evidence type="ECO:0000256" key="3">
    <source>
        <dbReference type="ARBA" id="ARBA00022763"/>
    </source>
</evidence>
<feature type="compositionally biased region" description="Polar residues" evidence="8">
    <location>
        <begin position="187"/>
        <end position="203"/>
    </location>
</feature>
<evidence type="ECO:0000313" key="11">
    <source>
        <dbReference type="Proteomes" id="UP001232992"/>
    </source>
</evidence>
<keyword evidence="11" id="KW-1185">Reference proteome</keyword>
<dbReference type="SUPFAM" id="SSF57863">
    <property type="entry name" value="ArfGap/RecO-like zinc finger"/>
    <property type="match status" value="1"/>
</dbReference>
<reference evidence="10 11" key="1">
    <citation type="submission" date="2023-01" db="EMBL/GenBank/DDBJ databases">
        <title>Novel diversity within Roseofilum (Cyanobacteria; Desertifilaceae) from marine benthic mats with descriptions of four novel species.</title>
        <authorList>
            <person name="Wang Y."/>
            <person name="Berthold D.E."/>
            <person name="Hu J."/>
            <person name="Lefler F.W."/>
            <person name="Laughinghouse H.D. IV."/>
        </authorList>
    </citation>
    <scope>NUCLEOTIDE SEQUENCE [LARGE SCALE GENOMIC DNA]</scope>
    <source>
        <strain evidence="10 11">BLCC-M143</strain>
    </source>
</reference>
<comment type="caution">
    <text evidence="10">The sequence shown here is derived from an EMBL/GenBank/DDBJ whole genome shotgun (WGS) entry which is preliminary data.</text>
</comment>
<dbReference type="InterPro" id="IPR012340">
    <property type="entry name" value="NA-bd_OB-fold"/>
</dbReference>
<feature type="domain" description="DNA replication/recombination mediator RecO N-terminal" evidence="9">
    <location>
        <begin position="1"/>
        <end position="80"/>
    </location>
</feature>
<name>A0ABT7BXP2_9CYAN</name>
<evidence type="ECO:0000259" key="9">
    <source>
        <dbReference type="Pfam" id="PF11967"/>
    </source>
</evidence>
<gene>
    <name evidence="7 10" type="primary">recO</name>
    <name evidence="10" type="ORF">PMH09_12260</name>
</gene>
<dbReference type="Gene3D" id="1.20.1440.120">
    <property type="entry name" value="Recombination protein O, C-terminal domain"/>
    <property type="match status" value="1"/>
</dbReference>
<dbReference type="EMBL" id="JAQOSQ010000011">
    <property type="protein sequence ID" value="MDJ1183959.1"/>
    <property type="molecule type" value="Genomic_DNA"/>
</dbReference>
<protein>
    <recommendedName>
        <fullName evidence="2 7">DNA repair protein RecO</fullName>
    </recommendedName>
    <alternativeName>
        <fullName evidence="6 7">Recombination protein O</fullName>
    </alternativeName>
</protein>
<evidence type="ECO:0000256" key="5">
    <source>
        <dbReference type="ARBA" id="ARBA00023204"/>
    </source>
</evidence>
<evidence type="ECO:0000256" key="4">
    <source>
        <dbReference type="ARBA" id="ARBA00023172"/>
    </source>
</evidence>
<dbReference type="SUPFAM" id="SSF50249">
    <property type="entry name" value="Nucleic acid-binding proteins"/>
    <property type="match status" value="1"/>
</dbReference>
<dbReference type="InterPro" id="IPR037278">
    <property type="entry name" value="ARFGAP/RecO"/>
</dbReference>
<dbReference type="PANTHER" id="PTHR33991">
    <property type="entry name" value="DNA REPAIR PROTEIN RECO"/>
    <property type="match status" value="1"/>
</dbReference>
<keyword evidence="5 7" id="KW-0234">DNA repair</keyword>
<evidence type="ECO:0000256" key="6">
    <source>
        <dbReference type="ARBA" id="ARBA00033409"/>
    </source>
</evidence>
<dbReference type="InterPro" id="IPR022572">
    <property type="entry name" value="DNA_rep/recomb_RecO_N"/>
</dbReference>
<dbReference type="InterPro" id="IPR042242">
    <property type="entry name" value="RecO_C"/>
</dbReference>